<proteinExistence type="predicted"/>
<sequence length="1161" mass="130467">MPALPSAQVTHTVLLAGRWSPNQSTAAPLPLLQTQLKQAGKKSTLVFMGNPFQPASLPGVSSPDRRALEDKLRTQLQYLQGYEGKIIVMPGEHNAKGKVVQEVRNQERYLSQVLGNEKLILPENACPGPTEVSLTDDAHLLILDTQWLMPNRRMDDKEEMRGCEIVGGTATMAAVDDALRSNEEKNLLVVMSISPEMKGLEYKLMHRQLAQMYAPHAGLVHVEGNSNALQHRTKDSLHYVSTGLGASKLHPIKDTSPAHSTNAPGFAKIVYFANGETWLEIWTAADVTSAQGQVAYRAKLSQKPTTKQLEEKIKNMNLSFVGKTATLKASEVYQASKFRHWLLGKNYRPEWNEPVALPVFDIGTQNGGLKVVQRGGGFQTVSLRLADSTGREYVLRSVEKYPDAALPAVFRKTIAADVVKDQISASHPYGALVVTPLASAAGVYHTNPQYFAIPNDPRFGKYLKGFANTIGLFEERPDEDMSHLASMGNAKNVVGSEKVLENIREDQNDQIDQMSLLRSRLFDFFIADWDRHDDQWRWAEFKKDGKGKVYKAIPRDRDQAFFVNQGVIPNIASRKWILPKVQGFDESLRDIEGFNFNNRYFDRSFLTGLERKDWIAMADSLTASLTDEAIDNAVRQLPASIYNISGQQLASTLKDRRAHIRKDAEDYYEFLAKEVDVVGTDQAEFFEVQRQQDGTTLVSVFKKDSASTQYNPKDRIYQRRFLANETDEVRLYGLGGNDHFVVRGRAEEAVKVRIIGGEGNDRAVDSSNVEGLRRLTYIYDTPDGISIDAGSEARNFTNRRPTAEYDRKAFKYDYLGPLASLQFNRDDGFLLGAGVLLEKQGFQKYPFAMRHRLVGSYAFATQSFLADYAGHFTRVRLGLDVKLNVNFKSPGFSDNFFGFSNESEYNPDIDIEYYRYRSSQLYVNALMGKRIGEHASFFAGPAFQTVNVERSPERFLSTVSTTDKLYAGYNEPKSYAGARIEYVLDSRDVAALPAKGMHWIIGADLMKGTKTTSQDFGRINSELSLYQTIRIPFKLTLATRFGGGHTFGDDFEFFQGQHLDGLNTLRGYRRSRFTGQTAFYNNTEARLRLFSFTTYLFPATVGVFGFHDMGRVWVDGEKSKEWHTGYGGGVWFAPVNQVVISLGYTVSQEDKLPLIKAGFFF</sequence>
<keyword evidence="2" id="KW-0472">Membrane</keyword>
<evidence type="ECO:0000313" key="5">
    <source>
        <dbReference type="Proteomes" id="UP001501844"/>
    </source>
</evidence>
<dbReference type="Proteomes" id="UP001501844">
    <property type="component" value="Unassembled WGS sequence"/>
</dbReference>
<accession>A0ABP8FUG5</accession>
<comment type="caution">
    <text evidence="4">The sequence shown here is derived from an EMBL/GenBank/DDBJ whole genome shotgun (WGS) entry which is preliminary data.</text>
</comment>
<protein>
    <submittedName>
        <fullName evidence="4">Metallophosphoesterase</fullName>
    </submittedName>
</protein>
<gene>
    <name evidence="4" type="ORF">GCM10023183_29750</name>
</gene>
<name>A0ABP8FUG5_9BACT</name>
<feature type="domain" description="Bacterial surface antigen (D15)" evidence="3">
    <location>
        <begin position="880"/>
        <end position="1159"/>
    </location>
</feature>
<dbReference type="InterPro" id="IPR000184">
    <property type="entry name" value="Bac_surfAg_D15"/>
</dbReference>
<comment type="subcellular location">
    <subcellularLocation>
        <location evidence="1">Membrane</location>
    </subcellularLocation>
</comment>
<dbReference type="EMBL" id="BAABGX010000002">
    <property type="protein sequence ID" value="GAA4311169.1"/>
    <property type="molecule type" value="Genomic_DNA"/>
</dbReference>
<evidence type="ECO:0000313" key="4">
    <source>
        <dbReference type="EMBL" id="GAA4311169.1"/>
    </source>
</evidence>
<evidence type="ECO:0000256" key="2">
    <source>
        <dbReference type="ARBA" id="ARBA00023136"/>
    </source>
</evidence>
<keyword evidence="5" id="KW-1185">Reference proteome</keyword>
<evidence type="ECO:0000259" key="3">
    <source>
        <dbReference type="Pfam" id="PF01103"/>
    </source>
</evidence>
<evidence type="ECO:0000256" key="1">
    <source>
        <dbReference type="ARBA" id="ARBA00004370"/>
    </source>
</evidence>
<dbReference type="Pfam" id="PF01103">
    <property type="entry name" value="Omp85"/>
    <property type="match status" value="1"/>
</dbReference>
<organism evidence="4 5">
    <name type="scientific">Nibribacter koreensis</name>
    <dbReference type="NCBI Taxonomy" id="1084519"/>
    <lineage>
        <taxon>Bacteria</taxon>
        <taxon>Pseudomonadati</taxon>
        <taxon>Bacteroidota</taxon>
        <taxon>Cytophagia</taxon>
        <taxon>Cytophagales</taxon>
        <taxon>Hymenobacteraceae</taxon>
        <taxon>Nibribacter</taxon>
    </lineage>
</organism>
<dbReference type="Gene3D" id="2.40.160.50">
    <property type="entry name" value="membrane protein fhac: a member of the omp85/tpsb transporter family"/>
    <property type="match status" value="1"/>
</dbReference>
<reference evidence="5" key="1">
    <citation type="journal article" date="2019" name="Int. J. Syst. Evol. Microbiol.">
        <title>The Global Catalogue of Microorganisms (GCM) 10K type strain sequencing project: providing services to taxonomists for standard genome sequencing and annotation.</title>
        <authorList>
            <consortium name="The Broad Institute Genomics Platform"/>
            <consortium name="The Broad Institute Genome Sequencing Center for Infectious Disease"/>
            <person name="Wu L."/>
            <person name="Ma J."/>
        </authorList>
    </citation>
    <scope>NUCLEOTIDE SEQUENCE [LARGE SCALE GENOMIC DNA]</scope>
    <source>
        <strain evidence="5">JCM 17917</strain>
    </source>
</reference>